<reference evidence="2 3" key="1">
    <citation type="submission" date="2016-06" db="EMBL/GenBank/DDBJ databases">
        <title>Three novel species with peptidoglycan cell walls form the new genus Lacunisphaera gen. nov. in the family Opitutaceae of the verrucomicrobial subdivision 4.</title>
        <authorList>
            <person name="Rast P."/>
            <person name="Gloeckner I."/>
            <person name="Jogler M."/>
            <person name="Boedeker C."/>
            <person name="Jeske O."/>
            <person name="Wiegand S."/>
            <person name="Reinhardt R."/>
            <person name="Schumann P."/>
            <person name="Rohde M."/>
            <person name="Spring S."/>
            <person name="Gloeckner F.O."/>
            <person name="Jogler C."/>
        </authorList>
    </citation>
    <scope>NUCLEOTIDE SEQUENCE [LARGE SCALE GENOMIC DNA]</scope>
    <source>
        <strain evidence="2 3">IG16b</strain>
    </source>
</reference>
<gene>
    <name evidence="2" type="ORF">Verru16b_02991</name>
</gene>
<dbReference type="InterPro" id="IPR014263">
    <property type="entry name" value="Methanolan_biosynth_EpsI"/>
</dbReference>
<evidence type="ECO:0000259" key="1">
    <source>
        <dbReference type="Pfam" id="PF11984"/>
    </source>
</evidence>
<protein>
    <recommendedName>
        <fullName evidence="1">Methanolan biosynthesis EpsI domain-containing protein</fullName>
    </recommendedName>
</protein>
<evidence type="ECO:0000313" key="3">
    <source>
        <dbReference type="Proteomes" id="UP000095228"/>
    </source>
</evidence>
<name>A0A1D8AYD2_9BACT</name>
<dbReference type="STRING" id="1838286.Verru16b_02991"/>
<organism evidence="2 3">
    <name type="scientific">Lacunisphaera limnophila</name>
    <dbReference type="NCBI Taxonomy" id="1838286"/>
    <lineage>
        <taxon>Bacteria</taxon>
        <taxon>Pseudomonadati</taxon>
        <taxon>Verrucomicrobiota</taxon>
        <taxon>Opitutia</taxon>
        <taxon>Opitutales</taxon>
        <taxon>Opitutaceae</taxon>
        <taxon>Lacunisphaera</taxon>
    </lineage>
</organism>
<evidence type="ECO:0000313" key="2">
    <source>
        <dbReference type="EMBL" id="AOS45900.1"/>
    </source>
</evidence>
<dbReference type="EMBL" id="CP016094">
    <property type="protein sequence ID" value="AOS45900.1"/>
    <property type="molecule type" value="Genomic_DNA"/>
</dbReference>
<dbReference type="OrthoDB" id="179487at2"/>
<feature type="domain" description="Methanolan biosynthesis EpsI" evidence="1">
    <location>
        <begin position="13"/>
        <end position="128"/>
    </location>
</feature>
<accession>A0A1D8AYD2</accession>
<dbReference type="Proteomes" id="UP000095228">
    <property type="component" value="Chromosome"/>
</dbReference>
<sequence>MTNGTKVSLGLAGLVLLAGLALVVVGSRPPPERTFKGNVKDLLPKPEEIPGWTVEYLPIADTPEMKAKVSELLNYDDALFAVYTKGPERLSVYIAYWAPGKMSHRLVAGHTPDVCWVRAGWDIVEAKTWEPALGDRKAASGPLAQVLDRITPLMQATAYRRPTTIKAENLPPAEYRVMHKGDRTENVAFWHILDGAAKSYGTRGSPPWHAMFTDLFSRSLDQQPEQFFIRISADKLL</sequence>
<dbReference type="RefSeq" id="WP_083270383.1">
    <property type="nucleotide sequence ID" value="NZ_CP016094.1"/>
</dbReference>
<dbReference type="Pfam" id="PF11984">
    <property type="entry name" value="DUF3485"/>
    <property type="match status" value="1"/>
</dbReference>
<keyword evidence="3" id="KW-1185">Reference proteome</keyword>
<proteinExistence type="predicted"/>
<dbReference type="KEGG" id="obg:Verru16b_02991"/>
<dbReference type="AlphaFoldDB" id="A0A1D8AYD2"/>